<keyword evidence="1" id="KW-0472">Membrane</keyword>
<dbReference type="EMBL" id="JBHMFB010000016">
    <property type="protein sequence ID" value="MFB9089474.1"/>
    <property type="molecule type" value="Genomic_DNA"/>
</dbReference>
<evidence type="ECO:0000256" key="1">
    <source>
        <dbReference type="SAM" id="Phobius"/>
    </source>
</evidence>
<keyword evidence="1" id="KW-0812">Transmembrane</keyword>
<feature type="transmembrane region" description="Helical" evidence="1">
    <location>
        <begin position="113"/>
        <end position="131"/>
    </location>
</feature>
<reference evidence="2 3" key="1">
    <citation type="submission" date="2024-09" db="EMBL/GenBank/DDBJ databases">
        <authorList>
            <person name="Sun Q."/>
            <person name="Mori K."/>
        </authorList>
    </citation>
    <scope>NUCLEOTIDE SEQUENCE [LARGE SCALE GENOMIC DNA]</scope>
    <source>
        <strain evidence="2 3">CECT 8460</strain>
    </source>
</reference>
<accession>A0ABV5GEC3</accession>
<dbReference type="RefSeq" id="WP_290286472.1">
    <property type="nucleotide sequence ID" value="NZ_JAUFQN010000019.1"/>
</dbReference>
<dbReference type="InterPro" id="IPR021215">
    <property type="entry name" value="DUF2752"/>
</dbReference>
<gene>
    <name evidence="2" type="ORF">ACFFUU_07685</name>
</gene>
<name>A0ABV5GEC3_9FLAO</name>
<keyword evidence="1" id="KW-1133">Transmembrane helix</keyword>
<protein>
    <submittedName>
        <fullName evidence="2">DUF2752 domain-containing protein</fullName>
    </submittedName>
</protein>
<evidence type="ECO:0000313" key="2">
    <source>
        <dbReference type="EMBL" id="MFB9089474.1"/>
    </source>
</evidence>
<sequence length="134" mass="15714">MTRNKLYSLLLIACSAGFIYFFYNVYTSQSRIVHVCIIKNVTGFPCPSCGTTRALTLLFQGRIIQSVVLNPFGILVAIMMFFFPLWVMTDIVLKKETFYFWYKKTEATIRKPWLASILILLVLLNWIWNIYKHL</sequence>
<keyword evidence="3" id="KW-1185">Reference proteome</keyword>
<comment type="caution">
    <text evidence="2">The sequence shown here is derived from an EMBL/GenBank/DDBJ whole genome shotgun (WGS) entry which is preliminary data.</text>
</comment>
<dbReference type="Pfam" id="PF10825">
    <property type="entry name" value="DUF2752"/>
    <property type="match status" value="1"/>
</dbReference>
<organism evidence="2 3">
    <name type="scientific">Flavobacterium paronense</name>
    <dbReference type="NCBI Taxonomy" id="1392775"/>
    <lineage>
        <taxon>Bacteria</taxon>
        <taxon>Pseudomonadati</taxon>
        <taxon>Bacteroidota</taxon>
        <taxon>Flavobacteriia</taxon>
        <taxon>Flavobacteriales</taxon>
        <taxon>Flavobacteriaceae</taxon>
        <taxon>Flavobacterium</taxon>
    </lineage>
</organism>
<feature type="transmembrane region" description="Helical" evidence="1">
    <location>
        <begin position="72"/>
        <end position="93"/>
    </location>
</feature>
<proteinExistence type="predicted"/>
<feature type="transmembrane region" description="Helical" evidence="1">
    <location>
        <begin position="6"/>
        <end position="23"/>
    </location>
</feature>
<evidence type="ECO:0000313" key="3">
    <source>
        <dbReference type="Proteomes" id="UP001589576"/>
    </source>
</evidence>
<dbReference type="Proteomes" id="UP001589576">
    <property type="component" value="Unassembled WGS sequence"/>
</dbReference>